<evidence type="ECO:0000256" key="1">
    <source>
        <dbReference type="SAM" id="MobiDB-lite"/>
    </source>
</evidence>
<reference evidence="3" key="1">
    <citation type="journal article" date="2019" name="Int. J. Syst. Evol. Microbiol.">
        <title>The Global Catalogue of Microorganisms (GCM) 10K type strain sequencing project: providing services to taxonomists for standard genome sequencing and annotation.</title>
        <authorList>
            <consortium name="The Broad Institute Genomics Platform"/>
            <consortium name="The Broad Institute Genome Sequencing Center for Infectious Disease"/>
            <person name="Wu L."/>
            <person name="Ma J."/>
        </authorList>
    </citation>
    <scope>NUCLEOTIDE SEQUENCE [LARGE SCALE GENOMIC DNA]</scope>
    <source>
        <strain evidence="3">KCTC 42498</strain>
    </source>
</reference>
<dbReference type="Proteomes" id="UP001597544">
    <property type="component" value="Unassembled WGS sequence"/>
</dbReference>
<protein>
    <submittedName>
        <fullName evidence="2">Uncharacterized protein</fullName>
    </submittedName>
</protein>
<evidence type="ECO:0000313" key="3">
    <source>
        <dbReference type="Proteomes" id="UP001597544"/>
    </source>
</evidence>
<dbReference type="EMBL" id="JBHULU010000010">
    <property type="protein sequence ID" value="MFD2513599.1"/>
    <property type="molecule type" value="Genomic_DNA"/>
</dbReference>
<keyword evidence="3" id="KW-1185">Reference proteome</keyword>
<feature type="region of interest" description="Disordered" evidence="1">
    <location>
        <begin position="1"/>
        <end position="23"/>
    </location>
</feature>
<accession>A0ABW5IIX0</accession>
<comment type="caution">
    <text evidence="2">The sequence shown here is derived from an EMBL/GenBank/DDBJ whole genome shotgun (WGS) entry which is preliminary data.</text>
</comment>
<dbReference type="RefSeq" id="WP_377504461.1">
    <property type="nucleotide sequence ID" value="NZ_JBHULU010000010.1"/>
</dbReference>
<proteinExistence type="predicted"/>
<gene>
    <name evidence="2" type="ORF">ACFSRY_06955</name>
</gene>
<sequence length="42" mass="4402">MRCPKGSLQAQPMAASDTPRDAEGRALAGLERAKAKDETEGS</sequence>
<name>A0ABW5IIX0_9BACT</name>
<evidence type="ECO:0000313" key="2">
    <source>
        <dbReference type="EMBL" id="MFD2513599.1"/>
    </source>
</evidence>
<organism evidence="2 3">
    <name type="scientific">Pontibacter locisalis</name>
    <dbReference type="NCBI Taxonomy" id="1719035"/>
    <lineage>
        <taxon>Bacteria</taxon>
        <taxon>Pseudomonadati</taxon>
        <taxon>Bacteroidota</taxon>
        <taxon>Cytophagia</taxon>
        <taxon>Cytophagales</taxon>
        <taxon>Hymenobacteraceae</taxon>
        <taxon>Pontibacter</taxon>
    </lineage>
</organism>